<evidence type="ECO:0000313" key="1">
    <source>
        <dbReference type="EMBL" id="CDG82855.1"/>
    </source>
</evidence>
<organism evidence="1 2">
    <name type="scientific">Janthinobacterium agaricidamnosum NBRC 102515 = DSM 9628</name>
    <dbReference type="NCBI Taxonomy" id="1349767"/>
    <lineage>
        <taxon>Bacteria</taxon>
        <taxon>Pseudomonadati</taxon>
        <taxon>Pseudomonadota</taxon>
        <taxon>Betaproteobacteria</taxon>
        <taxon>Burkholderiales</taxon>
        <taxon>Oxalobacteraceae</taxon>
        <taxon>Janthinobacterium</taxon>
    </lineage>
</organism>
<gene>
    <name evidence="1" type="ORF">GJA_2220</name>
</gene>
<evidence type="ECO:0000313" key="2">
    <source>
        <dbReference type="Proteomes" id="UP000027604"/>
    </source>
</evidence>
<dbReference type="PATRIC" id="fig|1349767.4.peg.3973"/>
<dbReference type="STRING" id="1349767.GJA_2220"/>
<keyword evidence="2" id="KW-1185">Reference proteome</keyword>
<accession>W0V5G9</accession>
<sequence length="42" mass="4961">MPFLAKIVTRHFSVLFHDPGQYRYKGMMQEATESAAHDISWY</sequence>
<proteinExistence type="predicted"/>
<protein>
    <submittedName>
        <fullName evidence="1">Uncharacterized protein</fullName>
    </submittedName>
</protein>
<dbReference type="KEGG" id="jag:GJA_2220"/>
<dbReference type="Proteomes" id="UP000027604">
    <property type="component" value="Chromosome I"/>
</dbReference>
<name>W0V5G9_9BURK</name>
<reference evidence="1 2" key="1">
    <citation type="journal article" date="2015" name="Genome Announc.">
        <title>Genome Sequence of Mushroom Soft-Rot Pathogen Janthinobacterium agaricidamnosum.</title>
        <authorList>
            <person name="Graupner K."/>
            <person name="Lackner G."/>
            <person name="Hertweck C."/>
        </authorList>
    </citation>
    <scope>NUCLEOTIDE SEQUENCE [LARGE SCALE GENOMIC DNA]</scope>
    <source>
        <strain evidence="2">NBRC 102515 / DSM 9628</strain>
    </source>
</reference>
<dbReference type="EMBL" id="HG322949">
    <property type="protein sequence ID" value="CDG82855.1"/>
    <property type="molecule type" value="Genomic_DNA"/>
</dbReference>
<dbReference type="HOGENOM" id="CLU_3252706_0_0_4"/>
<dbReference type="AlphaFoldDB" id="W0V5G9"/>